<feature type="compositionally biased region" description="Low complexity" evidence="1">
    <location>
        <begin position="324"/>
        <end position="343"/>
    </location>
</feature>
<proteinExistence type="predicted"/>
<evidence type="ECO:0000313" key="3">
    <source>
        <dbReference type="Proteomes" id="UP000774617"/>
    </source>
</evidence>
<gene>
    <name evidence="2" type="ORF">B0J12DRAFT_704566</name>
</gene>
<comment type="caution">
    <text evidence="2">The sequence shown here is derived from an EMBL/GenBank/DDBJ whole genome shotgun (WGS) entry which is preliminary data.</text>
</comment>
<feature type="region of interest" description="Disordered" evidence="1">
    <location>
        <begin position="1"/>
        <end position="47"/>
    </location>
</feature>
<accession>A0ABQ8FXH0</accession>
<feature type="compositionally biased region" description="Polar residues" evidence="1">
    <location>
        <begin position="349"/>
        <end position="369"/>
    </location>
</feature>
<evidence type="ECO:0000256" key="1">
    <source>
        <dbReference type="SAM" id="MobiDB-lite"/>
    </source>
</evidence>
<feature type="compositionally biased region" description="Low complexity" evidence="1">
    <location>
        <begin position="221"/>
        <end position="240"/>
    </location>
</feature>
<name>A0ABQ8FXH0_9PEZI</name>
<dbReference type="Proteomes" id="UP000774617">
    <property type="component" value="Unassembled WGS sequence"/>
</dbReference>
<evidence type="ECO:0000313" key="2">
    <source>
        <dbReference type="EMBL" id="KAH7028288.1"/>
    </source>
</evidence>
<feature type="compositionally biased region" description="Basic and acidic residues" evidence="1">
    <location>
        <begin position="370"/>
        <end position="404"/>
    </location>
</feature>
<protein>
    <submittedName>
        <fullName evidence="2">Uncharacterized protein</fullName>
    </submittedName>
</protein>
<keyword evidence="3" id="KW-1185">Reference proteome</keyword>
<feature type="compositionally biased region" description="Low complexity" evidence="1">
    <location>
        <begin position="308"/>
        <end position="317"/>
    </location>
</feature>
<reference evidence="2 3" key="1">
    <citation type="journal article" date="2021" name="Nat. Commun.">
        <title>Genetic determinants of endophytism in the Arabidopsis root mycobiome.</title>
        <authorList>
            <person name="Mesny F."/>
            <person name="Miyauchi S."/>
            <person name="Thiergart T."/>
            <person name="Pickel B."/>
            <person name="Atanasova L."/>
            <person name="Karlsson M."/>
            <person name="Huettel B."/>
            <person name="Barry K.W."/>
            <person name="Haridas S."/>
            <person name="Chen C."/>
            <person name="Bauer D."/>
            <person name="Andreopoulos W."/>
            <person name="Pangilinan J."/>
            <person name="LaButti K."/>
            <person name="Riley R."/>
            <person name="Lipzen A."/>
            <person name="Clum A."/>
            <person name="Drula E."/>
            <person name="Henrissat B."/>
            <person name="Kohler A."/>
            <person name="Grigoriev I.V."/>
            <person name="Martin F.M."/>
            <person name="Hacquard S."/>
        </authorList>
    </citation>
    <scope>NUCLEOTIDE SEQUENCE [LARGE SCALE GENOMIC DNA]</scope>
    <source>
        <strain evidence="2 3">MPI-SDFR-AT-0080</strain>
    </source>
</reference>
<feature type="region of interest" description="Disordered" evidence="1">
    <location>
        <begin position="213"/>
        <end position="404"/>
    </location>
</feature>
<organism evidence="2 3">
    <name type="scientific">Macrophomina phaseolina</name>
    <dbReference type="NCBI Taxonomy" id="35725"/>
    <lineage>
        <taxon>Eukaryota</taxon>
        <taxon>Fungi</taxon>
        <taxon>Dikarya</taxon>
        <taxon>Ascomycota</taxon>
        <taxon>Pezizomycotina</taxon>
        <taxon>Dothideomycetes</taxon>
        <taxon>Dothideomycetes incertae sedis</taxon>
        <taxon>Botryosphaeriales</taxon>
        <taxon>Botryosphaeriaceae</taxon>
        <taxon>Macrophomina</taxon>
    </lineage>
</organism>
<sequence>MVLDEATNASSAPPDGFADNAYPSDADPYSSSSSSSPSNQPNATFQIDLNDFPLPPPILGPLVGYPRQRVATNVAEYLKAASHVLRRPLSEDEAKALTYHTARASSTSAWGASAGALAALARCYQTRHSYRFPFWNPSKAEGWNPEVLGPLRGAAARAVYQALRVPPYWFVGAFAAGILAQSYATAIATISISQDERLRGLNEAIQALAKNRGALPGRGGQRQAAPVQAQQQQQQQQAGAGDVGERDVYDDMSPTGGAYADSSVLSDAQAREQHAGARWGQGRSAAQVSSSAYDDASPTGGLGPMMESSGGSSSGGSAWDRVRQQASSGQGLAGGASAASTSAPWVRPSAQTEQRAGSTLGDSFTFSSSDQERQLAKSEAQREFDERVERERRGVDFNESGKRW</sequence>
<feature type="compositionally biased region" description="Low complexity" evidence="1">
    <location>
        <begin position="21"/>
        <end position="38"/>
    </location>
</feature>
<dbReference type="EMBL" id="JAGTJR010000050">
    <property type="protein sequence ID" value="KAH7028288.1"/>
    <property type="molecule type" value="Genomic_DNA"/>
</dbReference>